<dbReference type="EMBL" id="QEKW01000017">
    <property type="protein sequence ID" value="PVZ04556.1"/>
    <property type="molecule type" value="Genomic_DNA"/>
</dbReference>
<keyword evidence="2" id="KW-1185">Reference proteome</keyword>
<reference evidence="1 2" key="1">
    <citation type="submission" date="2018-04" db="EMBL/GenBank/DDBJ databases">
        <title>Genomic Encyclopedia of Type Strains, Phase IV (KMG-IV): sequencing the most valuable type-strain genomes for metagenomic binning, comparative biology and taxonomic classification.</title>
        <authorList>
            <person name="Goeker M."/>
        </authorList>
    </citation>
    <scope>NUCLEOTIDE SEQUENCE [LARGE SCALE GENOMIC DNA]</scope>
    <source>
        <strain evidence="1 2">DSM 45771</strain>
    </source>
</reference>
<evidence type="ECO:0000313" key="2">
    <source>
        <dbReference type="Proteomes" id="UP000245639"/>
    </source>
</evidence>
<organism evidence="1 2">
    <name type="scientific">Actinomycetospora cinnamomea</name>
    <dbReference type="NCBI Taxonomy" id="663609"/>
    <lineage>
        <taxon>Bacteria</taxon>
        <taxon>Bacillati</taxon>
        <taxon>Actinomycetota</taxon>
        <taxon>Actinomycetes</taxon>
        <taxon>Pseudonocardiales</taxon>
        <taxon>Pseudonocardiaceae</taxon>
        <taxon>Actinomycetospora</taxon>
    </lineage>
</organism>
<evidence type="ECO:0000313" key="1">
    <source>
        <dbReference type="EMBL" id="PVZ04556.1"/>
    </source>
</evidence>
<gene>
    <name evidence="1" type="ORF">C8D89_1179</name>
</gene>
<comment type="caution">
    <text evidence="1">The sequence shown here is derived from an EMBL/GenBank/DDBJ whole genome shotgun (WGS) entry which is preliminary data.</text>
</comment>
<dbReference type="RefSeq" id="WP_133252033.1">
    <property type="nucleotide sequence ID" value="NZ_QEKW01000017.1"/>
</dbReference>
<dbReference type="Proteomes" id="UP000245639">
    <property type="component" value="Unassembled WGS sequence"/>
</dbReference>
<name>A0A2U1EXC0_9PSEU</name>
<protein>
    <submittedName>
        <fullName evidence="1">Uncharacterized protein</fullName>
    </submittedName>
</protein>
<accession>A0A2U1EXC0</accession>
<dbReference type="AlphaFoldDB" id="A0A2U1EXC0"/>
<proteinExistence type="predicted"/>
<sequence>MGDRYDIGNVDNSVVAVGRNARATHVAATPAEPHWEQLRREVGLLLKGLTSTASDEGVDAASRIEYARAAVRAEDLQSEIKSPDPDRQTVKATWQKLSTSLVALGLTGAAFGADVAQIASSLGALP</sequence>